<keyword evidence="2" id="KW-1185">Reference proteome</keyword>
<proteinExistence type="predicted"/>
<comment type="caution">
    <text evidence="1">The sequence shown here is derived from an EMBL/GenBank/DDBJ whole genome shotgun (WGS) entry which is preliminary data.</text>
</comment>
<dbReference type="EMBL" id="MCFK01003459">
    <property type="protein sequence ID" value="RKF62305.1"/>
    <property type="molecule type" value="Genomic_DNA"/>
</dbReference>
<evidence type="ECO:0000313" key="1">
    <source>
        <dbReference type="EMBL" id="RKF62305.1"/>
    </source>
</evidence>
<reference evidence="1 2" key="1">
    <citation type="journal article" date="2018" name="BMC Genomics">
        <title>Comparative genome analyses reveal sequence features reflecting distinct modes of host-adaptation between dicot and monocot powdery mildew.</title>
        <authorList>
            <person name="Wu Y."/>
            <person name="Ma X."/>
            <person name="Pan Z."/>
            <person name="Kale S.D."/>
            <person name="Song Y."/>
            <person name="King H."/>
            <person name="Zhang Q."/>
            <person name="Presley C."/>
            <person name="Deng X."/>
            <person name="Wei C.I."/>
            <person name="Xiao S."/>
        </authorList>
    </citation>
    <scope>NUCLEOTIDE SEQUENCE [LARGE SCALE GENOMIC DNA]</scope>
    <source>
        <strain evidence="1">UMSG2</strain>
    </source>
</reference>
<gene>
    <name evidence="1" type="ORF">OnM2_034016</name>
</gene>
<name>A0A420HXX7_9PEZI</name>
<dbReference type="AlphaFoldDB" id="A0A420HXX7"/>
<protein>
    <submittedName>
        <fullName evidence="1">Uncharacterized protein</fullName>
    </submittedName>
</protein>
<dbReference type="OrthoDB" id="3562068at2759"/>
<dbReference type="Proteomes" id="UP000286134">
    <property type="component" value="Unassembled WGS sequence"/>
</dbReference>
<organism evidence="1 2">
    <name type="scientific">Erysiphe neolycopersici</name>
    <dbReference type="NCBI Taxonomy" id="212602"/>
    <lineage>
        <taxon>Eukaryota</taxon>
        <taxon>Fungi</taxon>
        <taxon>Dikarya</taxon>
        <taxon>Ascomycota</taxon>
        <taxon>Pezizomycotina</taxon>
        <taxon>Leotiomycetes</taxon>
        <taxon>Erysiphales</taxon>
        <taxon>Erysiphaceae</taxon>
        <taxon>Erysiphe</taxon>
    </lineage>
</organism>
<sequence length="228" mass="25568">MPLGPVVDGVRLTPRDAYEDIIPDINHVRVFGCVCYSYISPKSWPAGTKSRKLLDREREYFFVGHSEKTNHQYWVYSPDLGRAELAKTVDFDEQRKGGDLDLRIRQSGGATSQGLPFDHFTSSAPPMRNPVGRPKPQLALQPTMLPTIPVSCIHKSLPNNNSQNIVNDKPMIDVTDADENIEQEISVVSCHLHYFYPIIVLYSRSSVLPPQSPASKSARNLTELLPII</sequence>
<accession>A0A420HXX7</accession>
<evidence type="ECO:0000313" key="2">
    <source>
        <dbReference type="Proteomes" id="UP000286134"/>
    </source>
</evidence>